<feature type="transmembrane region" description="Helical" evidence="1">
    <location>
        <begin position="162"/>
        <end position="185"/>
    </location>
</feature>
<feature type="transmembrane region" description="Helical" evidence="1">
    <location>
        <begin position="415"/>
        <end position="439"/>
    </location>
</feature>
<dbReference type="Proteomes" id="UP000509623">
    <property type="component" value="Chromosome"/>
</dbReference>
<dbReference type="InterPro" id="IPR029468">
    <property type="entry name" value="O-ag_pol_Wzy"/>
</dbReference>
<organism evidence="2 4">
    <name type="scientific">Caproicibacterium lactatifermentans</name>
    <dbReference type="NCBI Taxonomy" id="2666138"/>
    <lineage>
        <taxon>Bacteria</taxon>
        <taxon>Bacillati</taxon>
        <taxon>Bacillota</taxon>
        <taxon>Clostridia</taxon>
        <taxon>Eubacteriales</taxon>
        <taxon>Oscillospiraceae</taxon>
        <taxon>Caproicibacterium</taxon>
    </lineage>
</organism>
<dbReference type="KEGG" id="clf:GJQ69_09210"/>
<feature type="transmembrane region" description="Helical" evidence="1">
    <location>
        <begin position="446"/>
        <end position="464"/>
    </location>
</feature>
<reference evidence="4 5" key="1">
    <citation type="submission" date="2019-11" db="EMBL/GenBank/DDBJ databases">
        <authorList>
            <person name="Ren C."/>
            <person name="Wang H."/>
            <person name="Xu Y."/>
        </authorList>
    </citation>
    <scope>NUCLEOTIDE SEQUENCE [LARGE SCALE GENOMIC DNA]</scope>
    <source>
        <strain evidence="5">JNU-WLY1368</strain>
        <strain evidence="2 4">LBM 19010</strain>
    </source>
</reference>
<dbReference type="RefSeq" id="WP_086036698.1">
    <property type="nucleotide sequence ID" value="NZ_CP046051.1"/>
</dbReference>
<dbReference type="EMBL" id="CP046161">
    <property type="protein sequence ID" value="QKO30134.1"/>
    <property type="molecule type" value="Genomic_DNA"/>
</dbReference>
<dbReference type="AlphaFoldDB" id="A0A859DT38"/>
<accession>A0A859DT38</accession>
<feature type="transmembrane region" description="Helical" evidence="1">
    <location>
        <begin position="43"/>
        <end position="62"/>
    </location>
</feature>
<gene>
    <name evidence="2" type="ORF">GJQ69_09210</name>
    <name evidence="3" type="ORF">GKP14_03365</name>
</gene>
<feature type="transmembrane region" description="Helical" evidence="1">
    <location>
        <begin position="69"/>
        <end position="90"/>
    </location>
</feature>
<feature type="transmembrane region" description="Helical" evidence="1">
    <location>
        <begin position="283"/>
        <end position="301"/>
    </location>
</feature>
<protein>
    <submittedName>
        <fullName evidence="2">O-antigen polysaccharide polymerase Wzy</fullName>
    </submittedName>
</protein>
<evidence type="ECO:0000313" key="3">
    <source>
        <dbReference type="EMBL" id="QKO30134.1"/>
    </source>
</evidence>
<keyword evidence="1" id="KW-0472">Membrane</keyword>
<keyword evidence="1" id="KW-1133">Transmembrane helix</keyword>
<evidence type="ECO:0000313" key="2">
    <source>
        <dbReference type="EMBL" id="QKN24635.1"/>
    </source>
</evidence>
<dbReference type="Proteomes" id="UP000501316">
    <property type="component" value="Chromosome"/>
</dbReference>
<evidence type="ECO:0000313" key="4">
    <source>
        <dbReference type="Proteomes" id="UP000501316"/>
    </source>
</evidence>
<dbReference type="Pfam" id="PF14296">
    <property type="entry name" value="O-ag_pol_Wzy"/>
    <property type="match status" value="1"/>
</dbReference>
<dbReference type="NCBIfam" id="TIGR04370">
    <property type="entry name" value="glyco_rpt_poly"/>
    <property type="match status" value="1"/>
</dbReference>
<dbReference type="EMBL" id="CP046051">
    <property type="protein sequence ID" value="QKN24635.1"/>
    <property type="molecule type" value="Genomic_DNA"/>
</dbReference>
<reference evidence="3" key="2">
    <citation type="journal article" date="2021" name="Appl. Environ. Microbiol.">
        <title>Adaptability of a Caproate-Producing Bacterium Contributes to Its Dominance in an Anaerobic Fermentation System.</title>
        <authorList>
            <person name="Wang H."/>
            <person name="Gu Y."/>
            <person name="Zhou W."/>
            <person name="Zhao D."/>
            <person name="Qiao Z."/>
            <person name="Zheng J."/>
            <person name="Gao J."/>
            <person name="Chen X."/>
            <person name="Ren C."/>
            <person name="Xu Y."/>
        </authorList>
    </citation>
    <scope>NUCLEOTIDE SEQUENCE</scope>
    <source>
        <strain evidence="3">JNU-WLY1368</strain>
    </source>
</reference>
<evidence type="ECO:0000256" key="1">
    <source>
        <dbReference type="SAM" id="Phobius"/>
    </source>
</evidence>
<keyword evidence="5" id="KW-1185">Reference proteome</keyword>
<feature type="transmembrane region" description="Helical" evidence="1">
    <location>
        <begin position="12"/>
        <end position="31"/>
    </location>
</feature>
<keyword evidence="1" id="KW-0812">Transmembrane</keyword>
<feature type="transmembrane region" description="Helical" evidence="1">
    <location>
        <begin position="205"/>
        <end position="223"/>
    </location>
</feature>
<feature type="transmembrane region" description="Helical" evidence="1">
    <location>
        <begin position="110"/>
        <end position="128"/>
    </location>
</feature>
<sequence length="518" mass="58641">MTAEQLNARSTWRNTLLFGSGSILLILANLLRLSGNSYSTGAVYLLFAANVALNVAILWDLCSHIRRDFPMLVFVISFDILLLGRVYIAFLAKDPDYLLYNLEANSYENLFSALQIVTFALLFVYAGYKLSAPLFFHREKALEKHDPSVFHRSQLTPLIRQISIIMLIISSLAFFYVLLQSILVVLRYGYLGSYTKDLDRSVPSVISRLSMFFVPSFAVFLATLPDRCQLRLPLFVYGIYMLSSLMTGRRNTFVCEALMLLIYFFLRDRIIPKEQRIFQKKHIVPVLIVIALMIYFLEMVAERRAGGSGHRNLFTALSNFLYSQGATYRVVQQMVNYWDYFNHQTSWQFLFYPCTEFVHNNGLLSSILGLSSLTSTQNIPYVMTNYNFGHVLTFMADPSRYLNGGGFGTSFVAEAYVSFGMAGVAIVSGFFGVAFRFFATMLTRSWPVLALSLIAIKNLVYVPRNFALSWVFNVFSITYLLYFILIYLAALLVSGIGAHLRRSRGGIVPFSAGGADPT</sequence>
<evidence type="ECO:0000313" key="5">
    <source>
        <dbReference type="Proteomes" id="UP000509623"/>
    </source>
</evidence>
<name>A0A859DT38_9FIRM</name>
<feature type="transmembrane region" description="Helical" evidence="1">
    <location>
        <begin position="470"/>
        <end position="494"/>
    </location>
</feature>
<proteinExistence type="predicted"/>
<reference evidence="3" key="3">
    <citation type="journal article" date="2022" name="Int. J. Syst. Evol. Microbiol.">
        <title>Caproicibacterium lactatifermentans sp. nov., isolated from pit clay used for the production of Chinese strong aroma-type liquor.</title>
        <authorList>
            <person name="Wang H."/>
            <person name="Gu Y."/>
            <person name="Zhao D."/>
            <person name="Qiao Z."/>
            <person name="Zheng J."/>
            <person name="Gao J."/>
            <person name="Ren C."/>
            <person name="Xu Y."/>
        </authorList>
    </citation>
    <scope>NUCLEOTIDE SEQUENCE</scope>
    <source>
        <strain evidence="3">JNU-WLY1368</strain>
    </source>
</reference>